<proteinExistence type="predicted"/>
<gene>
    <name evidence="1" type="ORF">CTOB1V02_LOCUS9235</name>
</gene>
<reference evidence="1" key="1">
    <citation type="submission" date="2020-11" db="EMBL/GenBank/DDBJ databases">
        <authorList>
            <person name="Tran Van P."/>
        </authorList>
    </citation>
    <scope>NUCLEOTIDE SEQUENCE</scope>
</reference>
<dbReference type="SUPFAM" id="SSF57535">
    <property type="entry name" value="Complement control module/SCR domain"/>
    <property type="match status" value="1"/>
</dbReference>
<accession>A0A7R8WLV2</accession>
<name>A0A7R8WLV2_9CRUS</name>
<protein>
    <submittedName>
        <fullName evidence="1">Uncharacterized protein</fullName>
    </submittedName>
</protein>
<dbReference type="EMBL" id="OB663455">
    <property type="protein sequence ID" value="CAD7231388.1"/>
    <property type="molecule type" value="Genomic_DNA"/>
</dbReference>
<evidence type="ECO:0000313" key="1">
    <source>
        <dbReference type="EMBL" id="CAD7231388.1"/>
    </source>
</evidence>
<sequence length="441" mass="49479">KLVGEDVRTALNHVLKEQLKFDADLSIYLLWSSYPKRIDMHSGRRGGCPLDFSIYDESTDLTFTPLENATEGSVMEFTCPRGKFFRNYTAGTQGPMASSNATHVIVSSTCISGKWFHHRPTSCHLVQCPDIPENEFANRTGISVNATYQDTFTDICLEGSIMSGGASEQTFQCNEVEMWNPEYLPCLNMETTSPPGTTMDGSTPGGCDLDFSIYNESTGLTFTPLTVASNGSVMEFTCQLGKSFRNFITGTRVPLQSSNETHVIVSSKCINGEWLHDRPTSCDPVQCPNVPEESECTNRTGISVNATYLDTYTDTCLEGCIMYRGTSMETTFTCTELETWDPDPETSYCLNISNSRCTPEDHPPIGRNMNWKNLTHVTEVVFGTVGTWYCHEGWGRTIDYFSYRFICWDDGTWEYYGPLWILHYHMNEDAIHCDGCSELQA</sequence>
<feature type="non-terminal residue" evidence="1">
    <location>
        <position position="1"/>
    </location>
</feature>
<dbReference type="AlphaFoldDB" id="A0A7R8WLV2"/>
<organism evidence="1">
    <name type="scientific">Cyprideis torosa</name>
    <dbReference type="NCBI Taxonomy" id="163714"/>
    <lineage>
        <taxon>Eukaryota</taxon>
        <taxon>Metazoa</taxon>
        <taxon>Ecdysozoa</taxon>
        <taxon>Arthropoda</taxon>
        <taxon>Crustacea</taxon>
        <taxon>Oligostraca</taxon>
        <taxon>Ostracoda</taxon>
        <taxon>Podocopa</taxon>
        <taxon>Podocopida</taxon>
        <taxon>Cytherocopina</taxon>
        <taxon>Cytheroidea</taxon>
        <taxon>Cytherideidae</taxon>
        <taxon>Cyprideis</taxon>
    </lineage>
</organism>
<dbReference type="InterPro" id="IPR035976">
    <property type="entry name" value="Sushi/SCR/CCP_sf"/>
</dbReference>